<dbReference type="EMBL" id="JXJN01024601">
    <property type="status" value="NOT_ANNOTATED_CDS"/>
    <property type="molecule type" value="Genomic_DNA"/>
</dbReference>
<organism evidence="2 3">
    <name type="scientific">Glossina palpalis gambiensis</name>
    <dbReference type="NCBI Taxonomy" id="67801"/>
    <lineage>
        <taxon>Eukaryota</taxon>
        <taxon>Metazoa</taxon>
        <taxon>Ecdysozoa</taxon>
        <taxon>Arthropoda</taxon>
        <taxon>Hexapoda</taxon>
        <taxon>Insecta</taxon>
        <taxon>Pterygota</taxon>
        <taxon>Neoptera</taxon>
        <taxon>Endopterygota</taxon>
        <taxon>Diptera</taxon>
        <taxon>Brachycera</taxon>
        <taxon>Muscomorpha</taxon>
        <taxon>Hippoboscoidea</taxon>
        <taxon>Glossinidae</taxon>
        <taxon>Glossina</taxon>
    </lineage>
</organism>
<keyword evidence="3" id="KW-1185">Reference proteome</keyword>
<proteinExistence type="predicted"/>
<evidence type="ECO:0000256" key="1">
    <source>
        <dbReference type="SAM" id="MobiDB-lite"/>
    </source>
</evidence>
<dbReference type="Proteomes" id="UP000092460">
    <property type="component" value="Unassembled WGS sequence"/>
</dbReference>
<evidence type="ECO:0000313" key="2">
    <source>
        <dbReference type="EnsemblMetazoa" id="GPPI047527-PA"/>
    </source>
</evidence>
<dbReference type="VEuPathDB" id="VectorBase:GPPI047527"/>
<name>A0A1B0C2Q6_9MUSC</name>
<sequence>SIPFETIQNLHKFRSHQHQLHHDDVNNRIERLFGQEMKWQEVEVGVKNKTYIAQYRYQFWRLKHEDGHQIRNEESRHDRNRDDRDVRNVEEQPKRQPGW</sequence>
<dbReference type="AlphaFoldDB" id="A0A1B0C2Q6"/>
<protein>
    <submittedName>
        <fullName evidence="2">Uncharacterized protein</fullName>
    </submittedName>
</protein>
<dbReference type="EnsemblMetazoa" id="GPPI047527-RA">
    <property type="protein sequence ID" value="GPPI047527-PA"/>
    <property type="gene ID" value="GPPI047527"/>
</dbReference>
<reference evidence="3" key="1">
    <citation type="submission" date="2015-01" db="EMBL/GenBank/DDBJ databases">
        <authorList>
            <person name="Aksoy S."/>
            <person name="Warren W."/>
            <person name="Wilson R.K."/>
        </authorList>
    </citation>
    <scope>NUCLEOTIDE SEQUENCE [LARGE SCALE GENOMIC DNA]</scope>
    <source>
        <strain evidence="3">IAEA</strain>
    </source>
</reference>
<dbReference type="EMBL" id="JXJN01024600">
    <property type="status" value="NOT_ANNOTATED_CDS"/>
    <property type="molecule type" value="Genomic_DNA"/>
</dbReference>
<accession>A0A1B0C2Q6</accession>
<feature type="region of interest" description="Disordered" evidence="1">
    <location>
        <begin position="68"/>
        <end position="99"/>
    </location>
</feature>
<reference evidence="2" key="2">
    <citation type="submission" date="2020-05" db="UniProtKB">
        <authorList>
            <consortium name="EnsemblMetazoa"/>
        </authorList>
    </citation>
    <scope>IDENTIFICATION</scope>
    <source>
        <strain evidence="2">IAEA</strain>
    </source>
</reference>
<evidence type="ECO:0000313" key="3">
    <source>
        <dbReference type="Proteomes" id="UP000092460"/>
    </source>
</evidence>